<proteinExistence type="predicted"/>
<dbReference type="EMBL" id="CAXIEN010000084">
    <property type="protein sequence ID" value="CAL1275410.1"/>
    <property type="molecule type" value="Genomic_DNA"/>
</dbReference>
<protein>
    <submittedName>
        <fullName evidence="1">Uncharacterized protein</fullName>
    </submittedName>
</protein>
<gene>
    <name evidence="1" type="ORF">LARSCL_LOCUS8055</name>
</gene>
<comment type="caution">
    <text evidence="1">The sequence shown here is derived from an EMBL/GenBank/DDBJ whole genome shotgun (WGS) entry which is preliminary data.</text>
</comment>
<organism evidence="1 2">
    <name type="scientific">Larinioides sclopetarius</name>
    <dbReference type="NCBI Taxonomy" id="280406"/>
    <lineage>
        <taxon>Eukaryota</taxon>
        <taxon>Metazoa</taxon>
        <taxon>Ecdysozoa</taxon>
        <taxon>Arthropoda</taxon>
        <taxon>Chelicerata</taxon>
        <taxon>Arachnida</taxon>
        <taxon>Araneae</taxon>
        <taxon>Araneomorphae</taxon>
        <taxon>Entelegynae</taxon>
        <taxon>Araneoidea</taxon>
        <taxon>Araneidae</taxon>
        <taxon>Larinioides</taxon>
    </lineage>
</organism>
<dbReference type="Proteomes" id="UP001497382">
    <property type="component" value="Unassembled WGS sequence"/>
</dbReference>
<evidence type="ECO:0000313" key="1">
    <source>
        <dbReference type="EMBL" id="CAL1275410.1"/>
    </source>
</evidence>
<evidence type="ECO:0000313" key="2">
    <source>
        <dbReference type="Proteomes" id="UP001497382"/>
    </source>
</evidence>
<name>A0AAV1ZU89_9ARAC</name>
<keyword evidence="2" id="KW-1185">Reference proteome</keyword>
<sequence length="15" mass="1774">MHATFVAKRFLIIIN</sequence>
<accession>A0AAV1ZU89</accession>
<reference evidence="1 2" key="1">
    <citation type="submission" date="2024-04" db="EMBL/GenBank/DDBJ databases">
        <authorList>
            <person name="Rising A."/>
            <person name="Reimegard J."/>
            <person name="Sonavane S."/>
            <person name="Akerstrom W."/>
            <person name="Nylinder S."/>
            <person name="Hedman E."/>
            <person name="Kallberg Y."/>
        </authorList>
    </citation>
    <scope>NUCLEOTIDE SEQUENCE [LARGE SCALE GENOMIC DNA]</scope>
</reference>